<sequence length="76" mass="8816">MVRERPQWFDDCENPPAFIRALNEVRQLSAREGWCYHHVQAIQVAIDQYAEAALGNREFFLNRPYSIGPARKGDVP</sequence>
<accession>A0A560MBQ7</accession>
<organism evidence="1 2">
    <name type="scientific">Bradyrhizobium macuxiense</name>
    <dbReference type="NCBI Taxonomy" id="1755647"/>
    <lineage>
        <taxon>Bacteria</taxon>
        <taxon>Pseudomonadati</taxon>
        <taxon>Pseudomonadota</taxon>
        <taxon>Alphaproteobacteria</taxon>
        <taxon>Hyphomicrobiales</taxon>
        <taxon>Nitrobacteraceae</taxon>
        <taxon>Bradyrhizobium</taxon>
    </lineage>
</organism>
<evidence type="ECO:0000313" key="1">
    <source>
        <dbReference type="EMBL" id="TWC05050.1"/>
    </source>
</evidence>
<reference evidence="1 2" key="1">
    <citation type="submission" date="2019-06" db="EMBL/GenBank/DDBJ databases">
        <title>Genomic Encyclopedia of Type Strains, Phase IV (KMG-V): Genome sequencing to study the core and pangenomes of soil and plant-associated prokaryotes.</title>
        <authorList>
            <person name="Whitman W."/>
        </authorList>
    </citation>
    <scope>NUCLEOTIDE SEQUENCE [LARGE SCALE GENOMIC DNA]</scope>
    <source>
        <strain evidence="1 2">BR 10355</strain>
    </source>
</reference>
<proteinExistence type="predicted"/>
<evidence type="ECO:0000313" key="2">
    <source>
        <dbReference type="Proteomes" id="UP000321304"/>
    </source>
</evidence>
<gene>
    <name evidence="1" type="ORF">FBZ93_10360</name>
</gene>
<name>A0A560MBQ7_9BRAD</name>
<dbReference type="EMBL" id="VITY01000003">
    <property type="protein sequence ID" value="TWC05050.1"/>
    <property type="molecule type" value="Genomic_DNA"/>
</dbReference>
<comment type="caution">
    <text evidence="1">The sequence shown here is derived from an EMBL/GenBank/DDBJ whole genome shotgun (WGS) entry which is preliminary data.</text>
</comment>
<keyword evidence="2" id="KW-1185">Reference proteome</keyword>
<dbReference type="Proteomes" id="UP000321304">
    <property type="component" value="Unassembled WGS sequence"/>
</dbReference>
<protein>
    <submittedName>
        <fullName evidence="1">Uncharacterized protein</fullName>
    </submittedName>
</protein>
<dbReference type="AlphaFoldDB" id="A0A560MBQ7"/>
<dbReference type="OrthoDB" id="8253250at2"/>
<dbReference type="RefSeq" id="WP_146985438.1">
    <property type="nucleotide sequence ID" value="NZ_VITY01000003.1"/>
</dbReference>